<dbReference type="OrthoDB" id="122438at2759"/>
<name>A0A8J9Y7R2_9NEOP</name>
<protein>
    <submittedName>
        <fullName evidence="1">Uncharacterized protein</fullName>
    </submittedName>
</protein>
<evidence type="ECO:0000313" key="1">
    <source>
        <dbReference type="EMBL" id="CAH0720524.1"/>
    </source>
</evidence>
<proteinExistence type="predicted"/>
<organism evidence="1 2">
    <name type="scientific">Brenthis ino</name>
    <name type="common">lesser marbled fritillary</name>
    <dbReference type="NCBI Taxonomy" id="405034"/>
    <lineage>
        <taxon>Eukaryota</taxon>
        <taxon>Metazoa</taxon>
        <taxon>Ecdysozoa</taxon>
        <taxon>Arthropoda</taxon>
        <taxon>Hexapoda</taxon>
        <taxon>Insecta</taxon>
        <taxon>Pterygota</taxon>
        <taxon>Neoptera</taxon>
        <taxon>Endopterygota</taxon>
        <taxon>Lepidoptera</taxon>
        <taxon>Glossata</taxon>
        <taxon>Ditrysia</taxon>
        <taxon>Papilionoidea</taxon>
        <taxon>Nymphalidae</taxon>
        <taxon>Heliconiinae</taxon>
        <taxon>Argynnini</taxon>
        <taxon>Brenthis</taxon>
    </lineage>
</organism>
<accession>A0A8J9Y7R2</accession>
<reference evidence="1" key="1">
    <citation type="submission" date="2021-12" db="EMBL/GenBank/DDBJ databases">
        <authorList>
            <person name="Martin H S."/>
        </authorList>
    </citation>
    <scope>NUCLEOTIDE SEQUENCE</scope>
</reference>
<evidence type="ECO:0000313" key="2">
    <source>
        <dbReference type="Proteomes" id="UP000838878"/>
    </source>
</evidence>
<feature type="non-terminal residue" evidence="1">
    <location>
        <position position="140"/>
    </location>
</feature>
<sequence length="140" mass="16029">MASRGLREEEIEQFLFDYAKSEDRFDDDDDSIADPDFVLDLEVPMEVNDFEEDKKGSGQFVPPAAVRQDEVSHWPVWVEKGSVGSFLNALTVHKPCLKSVEWHYAITNKITVSKHSILRRGTYCCSVPVMVHSPFFDFVE</sequence>
<gene>
    <name evidence="1" type="ORF">BINO364_LOCUS6741</name>
</gene>
<dbReference type="AlphaFoldDB" id="A0A8J9Y7R2"/>
<dbReference type="Proteomes" id="UP000838878">
    <property type="component" value="Chromosome 2"/>
</dbReference>
<dbReference type="EMBL" id="OV170222">
    <property type="protein sequence ID" value="CAH0720524.1"/>
    <property type="molecule type" value="Genomic_DNA"/>
</dbReference>
<keyword evidence="2" id="KW-1185">Reference proteome</keyword>